<dbReference type="PANTHER" id="PTHR30290">
    <property type="entry name" value="PERIPLASMIC BINDING COMPONENT OF ABC TRANSPORTER"/>
    <property type="match status" value="1"/>
</dbReference>
<dbReference type="Gene3D" id="3.40.190.10">
    <property type="entry name" value="Periplasmic binding protein-like II"/>
    <property type="match status" value="1"/>
</dbReference>
<organism evidence="5">
    <name type="scientific">Halomonas sp. RT37</name>
    <dbReference type="NCBI Taxonomy" id="2950872"/>
    <lineage>
        <taxon>Bacteria</taxon>
        <taxon>Pseudomonadati</taxon>
        <taxon>Pseudomonadota</taxon>
        <taxon>Gammaproteobacteria</taxon>
        <taxon>Oceanospirillales</taxon>
        <taxon>Halomonadaceae</taxon>
        <taxon>Halomonas</taxon>
    </lineage>
</organism>
<dbReference type="CDD" id="cd08517">
    <property type="entry name" value="PBP2_NikA_DppA_OppA_like_13"/>
    <property type="match status" value="1"/>
</dbReference>
<evidence type="ECO:0000259" key="4">
    <source>
        <dbReference type="Pfam" id="PF00496"/>
    </source>
</evidence>
<evidence type="ECO:0000313" key="5">
    <source>
        <dbReference type="EMBL" id="XBO72773.1"/>
    </source>
</evidence>
<dbReference type="InterPro" id="IPR030678">
    <property type="entry name" value="Peptide/Ni-bd"/>
</dbReference>
<dbReference type="Gene3D" id="3.10.105.10">
    <property type="entry name" value="Dipeptide-binding Protein, Domain 3"/>
    <property type="match status" value="1"/>
</dbReference>
<proteinExistence type="inferred from homology"/>
<evidence type="ECO:0000256" key="3">
    <source>
        <dbReference type="SAM" id="MobiDB-lite"/>
    </source>
</evidence>
<gene>
    <name evidence="5" type="ORF">NFG58_08765</name>
</gene>
<keyword evidence="2" id="KW-0732">Signal</keyword>
<sequence>MTSNSRHPRVAFLPSCSPLSPSPRASSTQARASRFNASLLTLGLAALLPLAATPALAQDDGQDAQQEATQEPQRGGVIDTIIQPEPPGLVLGMIQNAPTRTVAGNIYEGLLRYSTDMEPMPQLAKSWEVSEDGLTYTFHLQENAKWHDGEAFTAEDVVFSADVFHRDLNPSARAVLEHVESIEATDDHTVVFTLKKPFGPFLISFEAGTFTMVPEHIYAGTDFRNNEANNHPIGTGPFQFDSWDRGTVIKLTRFDDYYEEGLPYLDGINWHVIPDGASRAVAYENGTVDVLPYGTVENFDVPRLTAMDNTCVTEKGHEYFSPFAMLWMNNREGPTADKRFRQAVMYAMDREFARDVLWNGMGQVPAGPFGSNAKFNDPGLEGYSYDPDKAEELLDEMGYDGEEVTLLPLPYGETWNRWAEAVQQNLKEVGINVRTEATDVGGWNQRLGERDFDLAFTYLYQYGDPALGISRTYLSTNTEKGSPWNNVEGYQNPEVDELFNAAATAYPDSERERLYHEVQQILLEDAPLGWLLELGFPTIYRCNVNNLVTSAVGVNDGFKDAWIAD</sequence>
<protein>
    <submittedName>
        <fullName evidence="5">ABC transporter substrate-binding protein</fullName>
    </submittedName>
</protein>
<accession>A0AAU7KNL6</accession>
<dbReference type="GO" id="GO:0015833">
    <property type="term" value="P:peptide transport"/>
    <property type="evidence" value="ECO:0007669"/>
    <property type="project" value="TreeGrafter"/>
</dbReference>
<evidence type="ECO:0000256" key="2">
    <source>
        <dbReference type="ARBA" id="ARBA00022729"/>
    </source>
</evidence>
<feature type="domain" description="Solute-binding protein family 5" evidence="4">
    <location>
        <begin position="118"/>
        <end position="476"/>
    </location>
</feature>
<dbReference type="PIRSF" id="PIRSF002741">
    <property type="entry name" value="MppA"/>
    <property type="match status" value="1"/>
</dbReference>
<comment type="similarity">
    <text evidence="1">Belongs to the bacterial solute-binding protein 5 family.</text>
</comment>
<dbReference type="SUPFAM" id="SSF53850">
    <property type="entry name" value="Periplasmic binding protein-like II"/>
    <property type="match status" value="1"/>
</dbReference>
<dbReference type="EMBL" id="CP098827">
    <property type="protein sequence ID" value="XBO72773.1"/>
    <property type="molecule type" value="Genomic_DNA"/>
</dbReference>
<feature type="compositionally biased region" description="Low complexity" evidence="3">
    <location>
        <begin position="14"/>
        <end position="27"/>
    </location>
</feature>
<evidence type="ECO:0000256" key="1">
    <source>
        <dbReference type="ARBA" id="ARBA00005695"/>
    </source>
</evidence>
<dbReference type="GO" id="GO:1904680">
    <property type="term" value="F:peptide transmembrane transporter activity"/>
    <property type="evidence" value="ECO:0007669"/>
    <property type="project" value="TreeGrafter"/>
</dbReference>
<dbReference type="RefSeq" id="WP_348827996.1">
    <property type="nucleotide sequence ID" value="NZ_CP098827.1"/>
</dbReference>
<dbReference type="AlphaFoldDB" id="A0AAU7KNL6"/>
<dbReference type="PANTHER" id="PTHR30290:SF38">
    <property type="entry name" value="D,D-DIPEPTIDE-BINDING PERIPLASMIC PROTEIN DDPA-RELATED"/>
    <property type="match status" value="1"/>
</dbReference>
<name>A0AAU7KNL6_9GAMM</name>
<dbReference type="InterPro" id="IPR039424">
    <property type="entry name" value="SBP_5"/>
</dbReference>
<dbReference type="GO" id="GO:0043190">
    <property type="term" value="C:ATP-binding cassette (ABC) transporter complex"/>
    <property type="evidence" value="ECO:0007669"/>
    <property type="project" value="InterPro"/>
</dbReference>
<dbReference type="InterPro" id="IPR000914">
    <property type="entry name" value="SBP_5_dom"/>
</dbReference>
<reference evidence="5" key="1">
    <citation type="submission" date="2022-06" db="EMBL/GenBank/DDBJ databases">
        <title>A novel DMS-producing enzyme.</title>
        <authorList>
            <person name="Zhang Y."/>
        </authorList>
    </citation>
    <scope>NUCLEOTIDE SEQUENCE</scope>
    <source>
        <strain evidence="5">RT37</strain>
    </source>
</reference>
<dbReference type="Pfam" id="PF00496">
    <property type="entry name" value="SBP_bac_5"/>
    <property type="match status" value="1"/>
</dbReference>
<feature type="region of interest" description="Disordered" evidence="3">
    <location>
        <begin position="1"/>
        <end position="30"/>
    </location>
</feature>
<dbReference type="GO" id="GO:0030288">
    <property type="term" value="C:outer membrane-bounded periplasmic space"/>
    <property type="evidence" value="ECO:0007669"/>
    <property type="project" value="UniProtKB-ARBA"/>
</dbReference>